<keyword evidence="4" id="KW-0663">Pyridoxal phosphate</keyword>
<name>A0A1M7K0Q6_9BACL</name>
<feature type="domain" description="Orn/Lys/Arg decarboxylase C-terminal" evidence="7">
    <location>
        <begin position="348"/>
        <end position="407"/>
    </location>
</feature>
<dbReference type="InterPro" id="IPR000310">
    <property type="entry name" value="Orn/Lys/Arg_deCO2ase_major_dom"/>
</dbReference>
<dbReference type="SUPFAM" id="SSF55904">
    <property type="entry name" value="Ornithine decarboxylase C-terminal domain"/>
    <property type="match status" value="1"/>
</dbReference>
<evidence type="ECO:0000259" key="7">
    <source>
        <dbReference type="Pfam" id="PF03711"/>
    </source>
</evidence>
<comment type="cofactor">
    <cofactor evidence="1">
        <name>pyridoxal 5'-phosphate</name>
        <dbReference type="ChEBI" id="CHEBI:597326"/>
    </cofactor>
</comment>
<reference evidence="8 9" key="1">
    <citation type="submission" date="2016-11" db="EMBL/GenBank/DDBJ databases">
        <authorList>
            <person name="Jaros S."/>
            <person name="Januszkiewicz K."/>
            <person name="Wedrychowicz H."/>
        </authorList>
    </citation>
    <scope>NUCLEOTIDE SEQUENCE [LARGE SCALE GENOMIC DNA]</scope>
    <source>
        <strain evidence="8 9">DSM 16010</strain>
    </source>
</reference>
<keyword evidence="5" id="KW-0456">Lyase</keyword>
<dbReference type="PANTHER" id="PTHR43277">
    <property type="entry name" value="ARGININE DECARBOXYLASE"/>
    <property type="match status" value="1"/>
</dbReference>
<dbReference type="InterPro" id="IPR052357">
    <property type="entry name" value="Orn_Lys_Arg_decarboxylase-I"/>
</dbReference>
<evidence type="ECO:0000256" key="3">
    <source>
        <dbReference type="ARBA" id="ARBA00022793"/>
    </source>
</evidence>
<dbReference type="Gene3D" id="3.90.105.10">
    <property type="entry name" value="Molybdopterin biosynthesis moea protein, domain 2"/>
    <property type="match status" value="1"/>
</dbReference>
<evidence type="ECO:0000256" key="4">
    <source>
        <dbReference type="ARBA" id="ARBA00022898"/>
    </source>
</evidence>
<feature type="domain" description="Orn/Lys/Arg decarboxylases family 1 pyridoxal-P attachment site" evidence="6">
    <location>
        <begin position="135"/>
        <end position="249"/>
    </location>
</feature>
<dbReference type="InterPro" id="IPR008286">
    <property type="entry name" value="Prn/Lys/Arg_de-COase_C"/>
</dbReference>
<evidence type="ECO:0000313" key="8">
    <source>
        <dbReference type="EMBL" id="SHM58856.1"/>
    </source>
</evidence>
<dbReference type="GO" id="GO:0016831">
    <property type="term" value="F:carboxy-lyase activity"/>
    <property type="evidence" value="ECO:0007669"/>
    <property type="project" value="UniProtKB-KW"/>
</dbReference>
<comment type="similarity">
    <text evidence="2">Belongs to the Orn/Lys/Arg decarboxylase class-I family.</text>
</comment>
<dbReference type="Pfam" id="PF01276">
    <property type="entry name" value="OKR_DC_1"/>
    <property type="match status" value="2"/>
</dbReference>
<sequence>MYLTDKLKQLKQENAISMHVPGHKNMTIGSLDQLEWTHDMTEITGLDDLHSPEGVLLKLNAFLSGKHPGYHAQAMVNGTTAGILSAIFAVRGEIGRFVVVGDAHKSVYHGLEIAGTPFVTVAFDELYNMDVGDSAVIITYPSYNGTVDPRMAEIIEHVGSTDGISIIDEAHGAHFGVTGNFPQSALEFGADIVIQSYHKMLPALTGASVAFTREKDVHRSMMKYIDYFETSSPSYLILASIELAHQFYNEFDDELFFSQRETLIKSMEGRGFSIIETDDPAKVTLNMEGLSPYALFDALDRAGIYSEMVTDAGVLWCLPLFHRGDRYPLEALLERLTNLTITQSRRGTKSEDLDFLLGKTAVRSVVPYPPGVPLIHEGERFTEEVIRTIIHKKSYHVKMEGIEDNIECYKVDEDS</sequence>
<gene>
    <name evidence="8" type="ORF">SAMN02745189_02417</name>
</gene>
<dbReference type="SUPFAM" id="SSF53383">
    <property type="entry name" value="PLP-dependent transferases"/>
    <property type="match status" value="1"/>
</dbReference>
<feature type="domain" description="Orn/Lys/Arg decarboxylases family 1 pyridoxal-P attachment site" evidence="6">
    <location>
        <begin position="3"/>
        <end position="116"/>
    </location>
</feature>
<dbReference type="Gene3D" id="3.40.640.10">
    <property type="entry name" value="Type I PLP-dependent aspartate aminotransferase-like (Major domain)"/>
    <property type="match status" value="1"/>
</dbReference>
<dbReference type="InterPro" id="IPR015424">
    <property type="entry name" value="PyrdxlP-dep_Trfase"/>
</dbReference>
<evidence type="ECO:0000313" key="9">
    <source>
        <dbReference type="Proteomes" id="UP000184206"/>
    </source>
</evidence>
<organism evidence="8 9">
    <name type="scientific">Lacicoccus alkaliphilus DSM 16010</name>
    <dbReference type="NCBI Taxonomy" id="1123231"/>
    <lineage>
        <taxon>Bacteria</taxon>
        <taxon>Bacillati</taxon>
        <taxon>Bacillota</taxon>
        <taxon>Bacilli</taxon>
        <taxon>Bacillales</taxon>
        <taxon>Salinicoccaceae</taxon>
        <taxon>Lacicoccus</taxon>
    </lineage>
</organism>
<dbReference type="OrthoDB" id="9815233at2"/>
<dbReference type="InterPro" id="IPR015421">
    <property type="entry name" value="PyrdxlP-dep_Trfase_major"/>
</dbReference>
<dbReference type="Proteomes" id="UP000184206">
    <property type="component" value="Unassembled WGS sequence"/>
</dbReference>
<evidence type="ECO:0000256" key="1">
    <source>
        <dbReference type="ARBA" id="ARBA00001933"/>
    </source>
</evidence>
<dbReference type="Pfam" id="PF03711">
    <property type="entry name" value="OKR_DC_1_C"/>
    <property type="match status" value="1"/>
</dbReference>
<dbReference type="AlphaFoldDB" id="A0A1M7K0Q6"/>
<dbReference type="InterPro" id="IPR036633">
    <property type="entry name" value="Prn/Lys/Arg_de-COase_C_sf"/>
</dbReference>
<dbReference type="PANTHER" id="PTHR43277:SF3">
    <property type="entry name" value="DECARBOXYLASE, PUTATIVE-RELATED"/>
    <property type="match status" value="1"/>
</dbReference>
<keyword evidence="9" id="KW-1185">Reference proteome</keyword>
<proteinExistence type="inferred from homology"/>
<evidence type="ECO:0000256" key="2">
    <source>
        <dbReference type="ARBA" id="ARBA00010671"/>
    </source>
</evidence>
<dbReference type="STRING" id="1123231.SAMN02745189_02417"/>
<dbReference type="EMBL" id="FRCF01000015">
    <property type="protein sequence ID" value="SHM58856.1"/>
    <property type="molecule type" value="Genomic_DNA"/>
</dbReference>
<evidence type="ECO:0000256" key="5">
    <source>
        <dbReference type="ARBA" id="ARBA00023239"/>
    </source>
</evidence>
<accession>A0A1M7K0Q6</accession>
<protein>
    <submittedName>
        <fullName evidence="8">Orn/Lys/Arg decarboxylase, C-terminal domain</fullName>
    </submittedName>
</protein>
<evidence type="ECO:0000259" key="6">
    <source>
        <dbReference type="Pfam" id="PF01276"/>
    </source>
</evidence>
<keyword evidence="3" id="KW-0210">Decarboxylase</keyword>